<evidence type="ECO:0000313" key="2">
    <source>
        <dbReference type="Proteomes" id="UP001623661"/>
    </source>
</evidence>
<dbReference type="Proteomes" id="UP001623661">
    <property type="component" value="Unassembled WGS sequence"/>
</dbReference>
<gene>
    <name evidence="1" type="ORF">ACJDUH_04630</name>
</gene>
<keyword evidence="2" id="KW-1185">Reference proteome</keyword>
<sequence length="162" mass="19350">MKKLKIDLELLYQSFMFENEDLCKEYLDTNTGEIINIPEEIFKVTSGKADEKDLDDWQMELLEEAYAVAEDKMGRYILIQNIDISYLNGAIENFVEHNIASEDLKNKLLNVLYEENPLRSFKNVLSDYPEEIDQWYDYEEQKGKEYVIDWLRERNIQIVYPI</sequence>
<dbReference type="InterPro" id="IPR005361">
    <property type="entry name" value="UPF0158"/>
</dbReference>
<dbReference type="EMBL" id="JBJHZY010000001">
    <property type="protein sequence ID" value="MFL0267382.1"/>
    <property type="molecule type" value="Genomic_DNA"/>
</dbReference>
<accession>A0ABW8TNT3</accession>
<organism evidence="1 2">
    <name type="scientific">Candidatus Clostridium radicumherbarum</name>
    <dbReference type="NCBI Taxonomy" id="3381662"/>
    <lineage>
        <taxon>Bacteria</taxon>
        <taxon>Bacillati</taxon>
        <taxon>Bacillota</taxon>
        <taxon>Clostridia</taxon>
        <taxon>Eubacteriales</taxon>
        <taxon>Clostridiaceae</taxon>
        <taxon>Clostridium</taxon>
    </lineage>
</organism>
<protein>
    <submittedName>
        <fullName evidence="1">UPF0158 family protein</fullName>
    </submittedName>
</protein>
<proteinExistence type="predicted"/>
<comment type="caution">
    <text evidence="1">The sequence shown here is derived from an EMBL/GenBank/DDBJ whole genome shotgun (WGS) entry which is preliminary data.</text>
</comment>
<evidence type="ECO:0000313" key="1">
    <source>
        <dbReference type="EMBL" id="MFL0267382.1"/>
    </source>
</evidence>
<dbReference type="Pfam" id="PF03682">
    <property type="entry name" value="UPF0158"/>
    <property type="match status" value="1"/>
</dbReference>
<dbReference type="RefSeq" id="WP_406763987.1">
    <property type="nucleotide sequence ID" value="NZ_JBJHZY010000001.1"/>
</dbReference>
<reference evidence="1 2" key="1">
    <citation type="submission" date="2024-11" db="EMBL/GenBank/DDBJ databases">
        <authorList>
            <person name="Heng Y.C."/>
            <person name="Lim A.C.H."/>
            <person name="Lee J.K.Y."/>
            <person name="Kittelmann S."/>
        </authorList>
    </citation>
    <scope>NUCLEOTIDE SEQUENCE [LARGE SCALE GENOMIC DNA]</scope>
    <source>
        <strain evidence="1 2">WILCCON 0202</strain>
    </source>
</reference>
<name>A0ABW8TNT3_9CLOT</name>